<sequence>MLHKEYTIRPLDAAEFPLSNGWITKEVQKYGKKSSEKRIKKRISDILEEYFLTGNVDKSYRMTAQDM</sequence>
<accession>A0A397SGK9</accession>
<dbReference type="Proteomes" id="UP000265703">
    <property type="component" value="Unassembled WGS sequence"/>
</dbReference>
<name>A0A397SGK9_9GLOM</name>
<organism evidence="1 2">
    <name type="scientific">Glomus cerebriforme</name>
    <dbReference type="NCBI Taxonomy" id="658196"/>
    <lineage>
        <taxon>Eukaryota</taxon>
        <taxon>Fungi</taxon>
        <taxon>Fungi incertae sedis</taxon>
        <taxon>Mucoromycota</taxon>
        <taxon>Glomeromycotina</taxon>
        <taxon>Glomeromycetes</taxon>
        <taxon>Glomerales</taxon>
        <taxon>Glomeraceae</taxon>
        <taxon>Glomus</taxon>
    </lineage>
</organism>
<keyword evidence="2" id="KW-1185">Reference proteome</keyword>
<reference evidence="1 2" key="1">
    <citation type="submission" date="2018-06" db="EMBL/GenBank/DDBJ databases">
        <title>Comparative genomics reveals the genomic features of Rhizophagus irregularis, R. cerebriforme, R. diaphanum and Gigaspora rosea, and their symbiotic lifestyle signature.</title>
        <authorList>
            <person name="Morin E."/>
            <person name="San Clemente H."/>
            <person name="Chen E.C.H."/>
            <person name="De La Providencia I."/>
            <person name="Hainaut M."/>
            <person name="Kuo A."/>
            <person name="Kohler A."/>
            <person name="Murat C."/>
            <person name="Tang N."/>
            <person name="Roy S."/>
            <person name="Loubradou J."/>
            <person name="Henrissat B."/>
            <person name="Grigoriev I.V."/>
            <person name="Corradi N."/>
            <person name="Roux C."/>
            <person name="Martin F.M."/>
        </authorList>
    </citation>
    <scope>NUCLEOTIDE SEQUENCE [LARGE SCALE GENOMIC DNA]</scope>
    <source>
        <strain evidence="1 2">DAOM 227022</strain>
    </source>
</reference>
<dbReference type="EMBL" id="QKYT01000538">
    <property type="protein sequence ID" value="RIA83846.1"/>
    <property type="molecule type" value="Genomic_DNA"/>
</dbReference>
<gene>
    <name evidence="1" type="ORF">C1645_880272</name>
</gene>
<evidence type="ECO:0000313" key="1">
    <source>
        <dbReference type="EMBL" id="RIA83846.1"/>
    </source>
</evidence>
<dbReference type="STRING" id="658196.A0A397SGK9"/>
<evidence type="ECO:0000313" key="2">
    <source>
        <dbReference type="Proteomes" id="UP000265703"/>
    </source>
</evidence>
<protein>
    <submittedName>
        <fullName evidence="1">Uncharacterized protein</fullName>
    </submittedName>
</protein>
<proteinExistence type="predicted"/>
<dbReference type="AlphaFoldDB" id="A0A397SGK9"/>
<comment type="caution">
    <text evidence="1">The sequence shown here is derived from an EMBL/GenBank/DDBJ whole genome shotgun (WGS) entry which is preliminary data.</text>
</comment>